<name>A0A565BGP8_9BRAS</name>
<keyword evidence="3" id="KW-1185">Reference proteome</keyword>
<dbReference type="Proteomes" id="UP000489600">
    <property type="component" value="Unassembled WGS sequence"/>
</dbReference>
<dbReference type="PANTHER" id="PTHR36886:SF11">
    <property type="entry name" value="C3H1-TYPE DOMAIN-CONTAINING PROTEIN"/>
    <property type="match status" value="1"/>
</dbReference>
<evidence type="ECO:0000313" key="2">
    <source>
        <dbReference type="EMBL" id="VVB00825.1"/>
    </source>
</evidence>
<dbReference type="EMBL" id="CABITT030000004">
    <property type="protein sequence ID" value="VVB00825.1"/>
    <property type="molecule type" value="Genomic_DNA"/>
</dbReference>
<feature type="region of interest" description="Disordered" evidence="1">
    <location>
        <begin position="146"/>
        <end position="210"/>
    </location>
</feature>
<comment type="caution">
    <text evidence="2">The sequence shown here is derived from an EMBL/GenBank/DDBJ whole genome shotgun (WGS) entry which is preliminary data.</text>
</comment>
<gene>
    <name evidence="2" type="ORF">ANE_LOCUS11269</name>
</gene>
<protein>
    <recommendedName>
        <fullName evidence="4">Zinc finger CCCH domain-containing protein 38</fullName>
    </recommendedName>
</protein>
<evidence type="ECO:0008006" key="4">
    <source>
        <dbReference type="Google" id="ProtNLM"/>
    </source>
</evidence>
<sequence length="299" mass="32752">MAPPVQTFNQNIENQSALPYQSTPVAVGGSHVLLPAATNHPASLNSSNPENEIAQNTVSREELNHIGNISASLVQFLKNGQPILHLPFTLNPKQEMQVPAVVYGEKEQSLHAQSDLLSNDSINPGGVPVITALPINNMDSHQVWPDNVVPLAGNPKASSVDNRDKKTDEEATKEPDGRKIGEKEDIEDAENVAEEEDDGGNENNEKEKDPKGMRAFKFALVEIVNELLKPAWKEGGMNKDAYKNIVKKVVDKVTGAIQTGNIPQTQEKIDHYLSASKPKLTKLVQFCLFIYTHTHTSQA</sequence>
<proteinExistence type="predicted"/>
<accession>A0A565BGP8</accession>
<dbReference type="InterPro" id="IPR052650">
    <property type="entry name" value="Zinc_finger_CCCH"/>
</dbReference>
<dbReference type="OrthoDB" id="411372at2759"/>
<dbReference type="AlphaFoldDB" id="A0A565BGP8"/>
<feature type="compositionally biased region" description="Basic and acidic residues" evidence="1">
    <location>
        <begin position="161"/>
        <end position="183"/>
    </location>
</feature>
<evidence type="ECO:0000256" key="1">
    <source>
        <dbReference type="SAM" id="MobiDB-lite"/>
    </source>
</evidence>
<evidence type="ECO:0000313" key="3">
    <source>
        <dbReference type="Proteomes" id="UP000489600"/>
    </source>
</evidence>
<reference evidence="2" key="1">
    <citation type="submission" date="2019-07" db="EMBL/GenBank/DDBJ databases">
        <authorList>
            <person name="Dittberner H."/>
        </authorList>
    </citation>
    <scope>NUCLEOTIDE SEQUENCE [LARGE SCALE GENOMIC DNA]</scope>
</reference>
<organism evidence="2 3">
    <name type="scientific">Arabis nemorensis</name>
    <dbReference type="NCBI Taxonomy" id="586526"/>
    <lineage>
        <taxon>Eukaryota</taxon>
        <taxon>Viridiplantae</taxon>
        <taxon>Streptophyta</taxon>
        <taxon>Embryophyta</taxon>
        <taxon>Tracheophyta</taxon>
        <taxon>Spermatophyta</taxon>
        <taxon>Magnoliopsida</taxon>
        <taxon>eudicotyledons</taxon>
        <taxon>Gunneridae</taxon>
        <taxon>Pentapetalae</taxon>
        <taxon>rosids</taxon>
        <taxon>malvids</taxon>
        <taxon>Brassicales</taxon>
        <taxon>Brassicaceae</taxon>
        <taxon>Arabideae</taxon>
        <taxon>Arabis</taxon>
    </lineage>
</organism>
<dbReference type="PANTHER" id="PTHR36886">
    <property type="entry name" value="PROTEIN FRIGIDA-ESSENTIAL 1"/>
    <property type="match status" value="1"/>
</dbReference>
<feature type="compositionally biased region" description="Acidic residues" evidence="1">
    <location>
        <begin position="184"/>
        <end position="200"/>
    </location>
</feature>